<proteinExistence type="predicted"/>
<accession>A0A438KDN3</accession>
<organism evidence="1 2">
    <name type="scientific">Vitis vinifera</name>
    <name type="common">Grape</name>
    <dbReference type="NCBI Taxonomy" id="29760"/>
    <lineage>
        <taxon>Eukaryota</taxon>
        <taxon>Viridiplantae</taxon>
        <taxon>Streptophyta</taxon>
        <taxon>Embryophyta</taxon>
        <taxon>Tracheophyta</taxon>
        <taxon>Spermatophyta</taxon>
        <taxon>Magnoliopsida</taxon>
        <taxon>eudicotyledons</taxon>
        <taxon>Gunneridae</taxon>
        <taxon>Pentapetalae</taxon>
        <taxon>rosids</taxon>
        <taxon>Vitales</taxon>
        <taxon>Vitaceae</taxon>
        <taxon>Viteae</taxon>
        <taxon>Vitis</taxon>
    </lineage>
</organism>
<dbReference type="EMBL" id="QGNW01000009">
    <property type="protein sequence ID" value="RVX19326.1"/>
    <property type="molecule type" value="Genomic_DNA"/>
</dbReference>
<sequence>MRWGTICLDKRKGGLGVKLLSILNKALLSKWNWHYVIEKGTLWNQVISGEYGEEEEGWYQGSEGGVWCWFLESHKEGLVSSRISFLFLRRCGWRMFGILLFKKKRGVGGSPCFSKPFNDWEMESVERFLSRLHGLRVYRDEEDRVFWIEIKNDKFTMKLLYTALELGISSSFP</sequence>
<comment type="caution">
    <text evidence="1">The sequence shown here is derived from an EMBL/GenBank/DDBJ whole genome shotgun (WGS) entry which is preliminary data.</text>
</comment>
<protein>
    <submittedName>
        <fullName evidence="1">Uncharacterized protein</fullName>
    </submittedName>
</protein>
<gene>
    <name evidence="1" type="ORF">CK203_008552</name>
</gene>
<reference evidence="1 2" key="1">
    <citation type="journal article" date="2018" name="PLoS Genet.">
        <title>Population sequencing reveals clonal diversity and ancestral inbreeding in the grapevine cultivar Chardonnay.</title>
        <authorList>
            <person name="Roach M.J."/>
            <person name="Johnson D.L."/>
            <person name="Bohlmann J."/>
            <person name="van Vuuren H.J."/>
            <person name="Jones S.J."/>
            <person name="Pretorius I.S."/>
            <person name="Schmidt S.A."/>
            <person name="Borneman A.R."/>
        </authorList>
    </citation>
    <scope>NUCLEOTIDE SEQUENCE [LARGE SCALE GENOMIC DNA]</scope>
    <source>
        <strain evidence="2">cv. Chardonnay</strain>
        <tissue evidence="1">Leaf</tissue>
    </source>
</reference>
<dbReference type="AlphaFoldDB" id="A0A438KDN3"/>
<name>A0A438KDN3_VITVI</name>
<evidence type="ECO:0000313" key="1">
    <source>
        <dbReference type="EMBL" id="RVX19326.1"/>
    </source>
</evidence>
<dbReference type="Proteomes" id="UP000288805">
    <property type="component" value="Unassembled WGS sequence"/>
</dbReference>
<evidence type="ECO:0000313" key="2">
    <source>
        <dbReference type="Proteomes" id="UP000288805"/>
    </source>
</evidence>